<dbReference type="Proteomes" id="UP001497744">
    <property type="component" value="Unassembled WGS sequence"/>
</dbReference>
<dbReference type="PANTHER" id="PTHR37163">
    <property type="entry name" value="CONSERVED PROTEIN"/>
    <property type="match status" value="1"/>
</dbReference>
<dbReference type="Pfam" id="PF04417">
    <property type="entry name" value="DUF501"/>
    <property type="match status" value="2"/>
</dbReference>
<organism evidence="1 2">
    <name type="scientific">Babesia caballi</name>
    <dbReference type="NCBI Taxonomy" id="5871"/>
    <lineage>
        <taxon>Eukaryota</taxon>
        <taxon>Sar</taxon>
        <taxon>Alveolata</taxon>
        <taxon>Apicomplexa</taxon>
        <taxon>Aconoidasida</taxon>
        <taxon>Piroplasmida</taxon>
        <taxon>Babesiidae</taxon>
        <taxon>Babesia</taxon>
    </lineage>
</organism>
<accession>A0AAV4LL57</accession>
<evidence type="ECO:0000313" key="2">
    <source>
        <dbReference type="Proteomes" id="UP001497744"/>
    </source>
</evidence>
<sequence>MKVPFPNEGVTSNVNTLKELLQSAFLSHFDLCVIFLLLLRGELDLYDSQSARALLSLLVSRWPTIADNLKAAVSASDVVDGCDPNAVTGVDNSGDSTNDGFNSDVAKPGWKVSMRSFLKRLRLKFGGFGDRTSVCESQPLELSKADYEYCSSCLGREASGVVHLLRRCVCNAKSAAETNLPCHSSILNVIGEDGIAVSGAPSSGENCNSETAADKAAVLSTNVDESCARLVEAARNTVHHASRNVLAYNYRTGGCATCSKCAQSDRVVAVISPFVMREGTTYAKGSRRSIKRSIRSASGELPDIDYPRNVELYTSHEYPLHSYLVGGSDPSYEHVDGSAADGESSEKMANSIYDIVEAILSPVKGTVSDSPREAYVLARLISSKVANDGYSGDTSDSSPCGDSTENISGIAPLEFCKEVESKLLEAHGGIFDKFNELVPFPTTYWLTDPGLLAQVSALEGSGAITRLQEVIDEHIRAYEQGQSEESAFFLKQLISDNLGYICSRFELVHPSIMRALYTLIVNSKYFSQFYSGDAKATDAARSSYIFMLPPPGAPNINPRCKGQPPVRRALSKALAIANTLRAYGVGGSRSFVHIKCLHTHIAFALAECSTVGGWVISAL</sequence>
<name>A0AAV4LL57_BABCB</name>
<dbReference type="AlphaFoldDB" id="A0AAV4LL57"/>
<protein>
    <submittedName>
        <fullName evidence="1">Rhoptry protein RHOP148, putative</fullName>
    </submittedName>
</protein>
<proteinExistence type="predicted"/>
<reference evidence="1 2" key="1">
    <citation type="submission" date="2021-06" db="EMBL/GenBank/DDBJ databases">
        <title>Genome sequence of Babesia caballi.</title>
        <authorList>
            <person name="Yamagishi J."/>
            <person name="Kidaka T."/>
            <person name="Ochi A."/>
        </authorList>
    </citation>
    <scope>NUCLEOTIDE SEQUENCE [LARGE SCALE GENOMIC DNA]</scope>
    <source>
        <strain evidence="1">USDA-D6B2</strain>
    </source>
</reference>
<dbReference type="GeneID" id="94192270"/>
<dbReference type="PANTHER" id="PTHR37163:SF1">
    <property type="entry name" value="DUF501 DOMAIN-CONTAINING PROTEIN"/>
    <property type="match status" value="1"/>
</dbReference>
<dbReference type="InterPro" id="IPR007511">
    <property type="entry name" value="DUF501"/>
</dbReference>
<gene>
    <name evidence="1" type="ORF">BcabD6B2_02220</name>
</gene>
<evidence type="ECO:0000313" key="1">
    <source>
        <dbReference type="EMBL" id="GIX60787.1"/>
    </source>
</evidence>
<comment type="caution">
    <text evidence="1">The sequence shown here is derived from an EMBL/GenBank/DDBJ whole genome shotgun (WGS) entry which is preliminary data.</text>
</comment>
<dbReference type="EMBL" id="BPLF01000001">
    <property type="protein sequence ID" value="GIX60787.1"/>
    <property type="molecule type" value="Genomic_DNA"/>
</dbReference>
<dbReference type="RefSeq" id="XP_067712858.1">
    <property type="nucleotide sequence ID" value="XM_067856757.1"/>
</dbReference>
<keyword evidence="2" id="KW-1185">Reference proteome</keyword>